<sequence>MASSGKEVFLIGPGYIGREVIGRLLENGYRITTLVRRKEAVQELERDGIRTIMSTIDDKDIITEQIAKSNIVFHTATADHLKSVEAKSDMVSSDKKPDDMDARPNSASHRLIDLAIIRARQRLGKKAKIFIMLPPLIYGATQHGRLSIQVVTMARFAIKHEYAGFVGKGKSVWGLFHVKDLSYGYLTMLQWLERSPVDAALEHPYFFCENEPEISWGDIAVFIGKDLHAAGKIPDPTAREIPKDQYDDLFGNYSVVVIGQNSRNRADRLRDRGWQPKERGVHEAFTKEELPILLKETGEFKGYGRAAASGSGKVVSGSS</sequence>
<organism evidence="2 3">
    <name type="scientific">Setomelanomma holmii</name>
    <dbReference type="NCBI Taxonomy" id="210430"/>
    <lineage>
        <taxon>Eukaryota</taxon>
        <taxon>Fungi</taxon>
        <taxon>Dikarya</taxon>
        <taxon>Ascomycota</taxon>
        <taxon>Pezizomycotina</taxon>
        <taxon>Dothideomycetes</taxon>
        <taxon>Pleosporomycetidae</taxon>
        <taxon>Pleosporales</taxon>
        <taxon>Pleosporineae</taxon>
        <taxon>Phaeosphaeriaceae</taxon>
        <taxon>Setomelanomma</taxon>
    </lineage>
</organism>
<name>A0A9P4LQA8_9PLEO</name>
<dbReference type="GO" id="GO:0004029">
    <property type="term" value="F:aldehyde dehydrogenase (NAD+) activity"/>
    <property type="evidence" value="ECO:0007669"/>
    <property type="project" value="TreeGrafter"/>
</dbReference>
<evidence type="ECO:0000313" key="2">
    <source>
        <dbReference type="EMBL" id="KAF2034023.1"/>
    </source>
</evidence>
<evidence type="ECO:0000313" key="3">
    <source>
        <dbReference type="Proteomes" id="UP000799777"/>
    </source>
</evidence>
<dbReference type="InterPro" id="IPR036291">
    <property type="entry name" value="NAD(P)-bd_dom_sf"/>
</dbReference>
<dbReference type="EMBL" id="ML978163">
    <property type="protein sequence ID" value="KAF2034023.1"/>
    <property type="molecule type" value="Genomic_DNA"/>
</dbReference>
<dbReference type="PANTHER" id="PTHR48079:SF6">
    <property type="entry name" value="NAD(P)-BINDING DOMAIN-CONTAINING PROTEIN-RELATED"/>
    <property type="match status" value="1"/>
</dbReference>
<dbReference type="AlphaFoldDB" id="A0A9P4LQA8"/>
<protein>
    <submittedName>
        <fullName evidence="2">NAD(P)-binding protein</fullName>
    </submittedName>
</protein>
<reference evidence="2" key="1">
    <citation type="journal article" date="2020" name="Stud. Mycol.">
        <title>101 Dothideomycetes genomes: a test case for predicting lifestyles and emergence of pathogens.</title>
        <authorList>
            <person name="Haridas S."/>
            <person name="Albert R."/>
            <person name="Binder M."/>
            <person name="Bloem J."/>
            <person name="Labutti K."/>
            <person name="Salamov A."/>
            <person name="Andreopoulos B."/>
            <person name="Baker S."/>
            <person name="Barry K."/>
            <person name="Bills G."/>
            <person name="Bluhm B."/>
            <person name="Cannon C."/>
            <person name="Castanera R."/>
            <person name="Culley D."/>
            <person name="Daum C."/>
            <person name="Ezra D."/>
            <person name="Gonzalez J."/>
            <person name="Henrissat B."/>
            <person name="Kuo A."/>
            <person name="Liang C."/>
            <person name="Lipzen A."/>
            <person name="Lutzoni F."/>
            <person name="Magnuson J."/>
            <person name="Mondo S."/>
            <person name="Nolan M."/>
            <person name="Ohm R."/>
            <person name="Pangilinan J."/>
            <person name="Park H.-J."/>
            <person name="Ramirez L."/>
            <person name="Alfaro M."/>
            <person name="Sun H."/>
            <person name="Tritt A."/>
            <person name="Yoshinaga Y."/>
            <person name="Zwiers L.-H."/>
            <person name="Turgeon B."/>
            <person name="Goodwin S."/>
            <person name="Spatafora J."/>
            <person name="Crous P."/>
            <person name="Grigoriev I."/>
        </authorList>
    </citation>
    <scope>NUCLEOTIDE SEQUENCE</scope>
    <source>
        <strain evidence="2">CBS 110217</strain>
    </source>
</reference>
<accession>A0A9P4LQA8</accession>
<comment type="caution">
    <text evidence="2">The sequence shown here is derived from an EMBL/GenBank/DDBJ whole genome shotgun (WGS) entry which is preliminary data.</text>
</comment>
<evidence type="ECO:0000259" key="1">
    <source>
        <dbReference type="Pfam" id="PF13460"/>
    </source>
</evidence>
<dbReference type="InterPro" id="IPR016040">
    <property type="entry name" value="NAD(P)-bd_dom"/>
</dbReference>
<dbReference type="Proteomes" id="UP000799777">
    <property type="component" value="Unassembled WGS sequence"/>
</dbReference>
<dbReference type="OrthoDB" id="2130169at2759"/>
<dbReference type="Pfam" id="PF13460">
    <property type="entry name" value="NAD_binding_10"/>
    <property type="match status" value="1"/>
</dbReference>
<keyword evidence="3" id="KW-1185">Reference proteome</keyword>
<feature type="domain" description="NAD(P)-binding" evidence="1">
    <location>
        <begin position="14"/>
        <end position="81"/>
    </location>
</feature>
<dbReference type="GO" id="GO:0005737">
    <property type="term" value="C:cytoplasm"/>
    <property type="evidence" value="ECO:0007669"/>
    <property type="project" value="TreeGrafter"/>
</dbReference>
<proteinExistence type="predicted"/>
<gene>
    <name evidence="2" type="ORF">EK21DRAFT_97811</name>
</gene>
<dbReference type="PANTHER" id="PTHR48079">
    <property type="entry name" value="PROTEIN YEEZ"/>
    <property type="match status" value="1"/>
</dbReference>
<dbReference type="Gene3D" id="3.40.50.720">
    <property type="entry name" value="NAD(P)-binding Rossmann-like Domain"/>
    <property type="match status" value="2"/>
</dbReference>
<dbReference type="InterPro" id="IPR051783">
    <property type="entry name" value="NAD(P)-dependent_oxidoreduct"/>
</dbReference>
<dbReference type="SUPFAM" id="SSF51735">
    <property type="entry name" value="NAD(P)-binding Rossmann-fold domains"/>
    <property type="match status" value="1"/>
</dbReference>